<proteinExistence type="predicted"/>
<keyword evidence="3" id="KW-1185">Reference proteome</keyword>
<dbReference type="STRING" id="1220578.FPE01S_01_09300"/>
<evidence type="ECO:0000313" key="2">
    <source>
        <dbReference type="EMBL" id="GAO41915.1"/>
    </source>
</evidence>
<protein>
    <recommendedName>
        <fullName evidence="4">SusD/RagB family protein</fullName>
    </recommendedName>
</protein>
<dbReference type="Gene3D" id="1.25.40.390">
    <property type="match status" value="1"/>
</dbReference>
<sequence length="495" mass="53113">MNNRIAIAAAGLGILLSLQSCDLQKTNINPNASTETSISAVLTGAEVSLGFNAGVNAGLITNIYIQQVSGANGDAASFDNYTTNPSYFNTTWGGYYTGVLDELKIVQLTAAEKQLPYYGGIARVLTAYAFSTLTDIFGDIPYSHSLGGNAEVNPVFENQEAIYADLQQQLDLAIADLSRPASDNLGALPSGDDVIFKGNTANWIATAYTLKARLALHLSKKDPTAAATALSYLYDGGNYRGIKNLLGDAQVVFGVSATNANPYYQQNTTRPGWIGLGASFVNLLNGNEVTDPNTTPESQFVDPRRAYFATPYPAGSTTYKGSAPGVSGAFSLIGSYYGVPTAPVVLLSFSEAKFIEAEARLIVDKDDPLAEAALQDAVRASFTKVISSTTDPYATLQKQADYIQAKANLTGDFQQDLKTIITQKYIALFLQPEVWVDYRRTGYPAIPLAQNATSSANPEGKIPRRIPYPQSEQSLNVNTPAGSTYQSPALWWDKN</sequence>
<dbReference type="InterPro" id="IPR041662">
    <property type="entry name" value="SusD-like_2"/>
</dbReference>
<gene>
    <name evidence="2" type="ORF">FPE01S_01_09300</name>
</gene>
<feature type="compositionally biased region" description="Polar residues" evidence="1">
    <location>
        <begin position="470"/>
        <end position="481"/>
    </location>
</feature>
<feature type="region of interest" description="Disordered" evidence="1">
    <location>
        <begin position="453"/>
        <end position="481"/>
    </location>
</feature>
<dbReference type="RefSeq" id="WP_052955515.1">
    <property type="nucleotide sequence ID" value="NZ_BBWV01000001.1"/>
</dbReference>
<dbReference type="EMBL" id="BBWV01000001">
    <property type="protein sequence ID" value="GAO41915.1"/>
    <property type="molecule type" value="Genomic_DNA"/>
</dbReference>
<dbReference type="PROSITE" id="PS51257">
    <property type="entry name" value="PROKAR_LIPOPROTEIN"/>
    <property type="match status" value="1"/>
</dbReference>
<evidence type="ECO:0008006" key="4">
    <source>
        <dbReference type="Google" id="ProtNLM"/>
    </source>
</evidence>
<dbReference type="SUPFAM" id="SSF48452">
    <property type="entry name" value="TPR-like"/>
    <property type="match status" value="1"/>
</dbReference>
<dbReference type="InterPro" id="IPR011990">
    <property type="entry name" value="TPR-like_helical_dom_sf"/>
</dbReference>
<dbReference type="OrthoDB" id="614457at2"/>
<evidence type="ECO:0000256" key="1">
    <source>
        <dbReference type="SAM" id="MobiDB-lite"/>
    </source>
</evidence>
<organism evidence="2 3">
    <name type="scientific">Flavihumibacter petaseus NBRC 106054</name>
    <dbReference type="NCBI Taxonomy" id="1220578"/>
    <lineage>
        <taxon>Bacteria</taxon>
        <taxon>Pseudomonadati</taxon>
        <taxon>Bacteroidota</taxon>
        <taxon>Chitinophagia</taxon>
        <taxon>Chitinophagales</taxon>
        <taxon>Chitinophagaceae</taxon>
        <taxon>Flavihumibacter</taxon>
    </lineage>
</organism>
<accession>A0A0E9MXS2</accession>
<name>A0A0E9MXS2_9BACT</name>
<dbReference type="Pfam" id="PF12771">
    <property type="entry name" value="SusD-like_2"/>
    <property type="match status" value="1"/>
</dbReference>
<comment type="caution">
    <text evidence="2">The sequence shown here is derived from an EMBL/GenBank/DDBJ whole genome shotgun (WGS) entry which is preliminary data.</text>
</comment>
<dbReference type="Proteomes" id="UP000033121">
    <property type="component" value="Unassembled WGS sequence"/>
</dbReference>
<dbReference type="AlphaFoldDB" id="A0A0E9MXS2"/>
<reference evidence="2 3" key="1">
    <citation type="submission" date="2015-04" db="EMBL/GenBank/DDBJ databases">
        <title>Whole genome shotgun sequence of Flavihumibacter petaseus NBRC 106054.</title>
        <authorList>
            <person name="Miyazawa S."/>
            <person name="Hosoyama A."/>
            <person name="Hashimoto M."/>
            <person name="Noguchi M."/>
            <person name="Tsuchikane K."/>
            <person name="Ohji S."/>
            <person name="Yamazoe A."/>
            <person name="Ichikawa N."/>
            <person name="Kimura A."/>
            <person name="Fujita N."/>
        </authorList>
    </citation>
    <scope>NUCLEOTIDE SEQUENCE [LARGE SCALE GENOMIC DNA]</scope>
    <source>
        <strain evidence="2 3">NBRC 106054</strain>
    </source>
</reference>
<evidence type="ECO:0000313" key="3">
    <source>
        <dbReference type="Proteomes" id="UP000033121"/>
    </source>
</evidence>